<dbReference type="HOGENOM" id="CLU_703559_0_0_9"/>
<dbReference type="InterPro" id="IPR001173">
    <property type="entry name" value="Glyco_trans_2-like"/>
</dbReference>
<evidence type="ECO:0000259" key="1">
    <source>
        <dbReference type="Pfam" id="PF00535"/>
    </source>
</evidence>
<proteinExistence type="predicted"/>
<gene>
    <name evidence="2" type="ORF">L248_0702</name>
</gene>
<keyword evidence="3" id="KW-1185">Reference proteome</keyword>
<dbReference type="Gene3D" id="3.90.550.10">
    <property type="entry name" value="Spore Coat Polysaccharide Biosynthesis Protein SpsA, Chain A"/>
    <property type="match status" value="1"/>
</dbReference>
<dbReference type="InterPro" id="IPR050834">
    <property type="entry name" value="Glycosyltransf_2"/>
</dbReference>
<dbReference type="SUPFAM" id="SSF53448">
    <property type="entry name" value="Nucleotide-diphospho-sugar transferases"/>
    <property type="match status" value="1"/>
</dbReference>
<dbReference type="InterPro" id="IPR029044">
    <property type="entry name" value="Nucleotide-diphossugar_trans"/>
</dbReference>
<dbReference type="PANTHER" id="PTHR43685:SF2">
    <property type="entry name" value="GLYCOSYLTRANSFERASE 2-LIKE DOMAIN-CONTAINING PROTEIN"/>
    <property type="match status" value="1"/>
</dbReference>
<dbReference type="Proteomes" id="UP000030647">
    <property type="component" value="Unassembled WGS sequence"/>
</dbReference>
<dbReference type="OrthoDB" id="396512at2"/>
<dbReference type="eggNOG" id="COG1215">
    <property type="taxonomic scope" value="Bacteria"/>
</dbReference>
<feature type="domain" description="Glycosyltransferase 2-like" evidence="1">
    <location>
        <begin position="8"/>
        <end position="138"/>
    </location>
</feature>
<evidence type="ECO:0000313" key="2">
    <source>
        <dbReference type="EMBL" id="ERL64645.1"/>
    </source>
</evidence>
<organism evidence="2 3">
    <name type="scientific">Schleiferilactobacillus shenzhenensis LY-73</name>
    <dbReference type="NCBI Taxonomy" id="1231336"/>
    <lineage>
        <taxon>Bacteria</taxon>
        <taxon>Bacillati</taxon>
        <taxon>Bacillota</taxon>
        <taxon>Bacilli</taxon>
        <taxon>Lactobacillales</taxon>
        <taxon>Lactobacillaceae</taxon>
        <taxon>Schleiferilactobacillus</taxon>
    </lineage>
</organism>
<name>U4TMJ2_9LACO</name>
<sequence>MADQLITLLMPVFNDEDTVLATLQSIVGQDYRRWELILINDGSTDRTPQVVAKFVADHPTAPITVINEENADQLNALLAGVDLIRGDLVYIIHGDDLLADHGALGRMNDAMQDPDLDGVMADLITIDHSGREVGRQKVQQYAIAPYVVGQQTLWLGRNLFVDFAVWRTAVFCDSVQANYLTWNTVAWLDFRQTPPRQLRMANAPQPFIRYRVGSGHYIASPVGMLNVINGELRTLVSLLANYRAPHYARQYQHFRIANKLHALRLYRPRILAERTPRNEVAEIIRLALSKYPALPTNPYLPALIGFYRAVGERTIHLSLPPEFTVWYGKDMRVFNTAMLSAELPDIYGELFTQMTQGFTTAIVPAGQGTAVRDVLHFLNIGPYVTVKEEETH</sequence>
<dbReference type="PANTHER" id="PTHR43685">
    <property type="entry name" value="GLYCOSYLTRANSFERASE"/>
    <property type="match status" value="1"/>
</dbReference>
<protein>
    <recommendedName>
        <fullName evidence="1">Glycosyltransferase 2-like domain-containing protein</fullName>
    </recommendedName>
</protein>
<evidence type="ECO:0000313" key="3">
    <source>
        <dbReference type="Proteomes" id="UP000030647"/>
    </source>
</evidence>
<dbReference type="Pfam" id="PF00535">
    <property type="entry name" value="Glycos_transf_2"/>
    <property type="match status" value="1"/>
</dbReference>
<dbReference type="EMBL" id="KI271594">
    <property type="protein sequence ID" value="ERL64645.1"/>
    <property type="molecule type" value="Genomic_DNA"/>
</dbReference>
<dbReference type="CDD" id="cd06423">
    <property type="entry name" value="CESA_like"/>
    <property type="match status" value="1"/>
</dbReference>
<accession>U4TMJ2</accession>
<reference evidence="3" key="1">
    <citation type="journal article" date="2013" name="Genome Announc.">
        <title>Whole-Genome Sequencing of Lactobacillus shenzhenensis Strain LY-73T.</title>
        <authorList>
            <person name="Lin Z."/>
            <person name="Liu Z."/>
            <person name="Yang R."/>
            <person name="Zou Y."/>
            <person name="Wan D."/>
            <person name="Chen J."/>
            <person name="Guo M."/>
            <person name="Zhao J."/>
            <person name="Fang C."/>
            <person name="Yang R."/>
            <person name="Liu F."/>
        </authorList>
    </citation>
    <scope>NUCLEOTIDE SEQUENCE [LARGE SCALE GENOMIC DNA]</scope>
    <source>
        <strain evidence="3">LY-73</strain>
    </source>
</reference>
<dbReference type="STRING" id="1231336.L248_0702"/>
<dbReference type="RefSeq" id="WP_022530034.1">
    <property type="nucleotide sequence ID" value="NZ_KI271594.1"/>
</dbReference>
<dbReference type="AlphaFoldDB" id="U4TMJ2"/>